<proteinExistence type="predicted"/>
<gene>
    <name evidence="1" type="ORF">UFOPK2655_00609</name>
    <name evidence="2" type="ORF">UFOPK3077_00709</name>
    <name evidence="3" type="ORF">UFOPK3667_00531</name>
    <name evidence="4" type="ORF">UFOPK3903_00586</name>
    <name evidence="5" type="ORF">UFOPK4444_00223</name>
</gene>
<dbReference type="EMBL" id="CAFAAS010000005">
    <property type="protein sequence ID" value="CAB4803808.1"/>
    <property type="molecule type" value="Genomic_DNA"/>
</dbReference>
<evidence type="ECO:0000313" key="4">
    <source>
        <dbReference type="EMBL" id="CAB4972771.1"/>
    </source>
</evidence>
<dbReference type="AlphaFoldDB" id="A0A6J7HC54"/>
<dbReference type="EMBL" id="CAEZYE010000025">
    <property type="protein sequence ID" value="CAB4708905.1"/>
    <property type="molecule type" value="Genomic_DNA"/>
</dbReference>
<dbReference type="InterPro" id="IPR050583">
    <property type="entry name" value="Mycobacterial_A85_antigen"/>
</dbReference>
<dbReference type="Pfam" id="PF00756">
    <property type="entry name" value="Esterase"/>
    <property type="match status" value="1"/>
</dbReference>
<reference evidence="3" key="1">
    <citation type="submission" date="2020-05" db="EMBL/GenBank/DDBJ databases">
        <authorList>
            <person name="Chiriac C."/>
            <person name="Salcher M."/>
            <person name="Ghai R."/>
            <person name="Kavagutti S V."/>
        </authorList>
    </citation>
    <scope>NUCLEOTIDE SEQUENCE</scope>
</reference>
<sequence length="274" mass="31106">MKEIKRFQIRGVPGDVKRVDFGGRIVDYWLPKAPAEQLLIAHDGQNVFDGRTSTHHGQTWKMAQSALRVSQYLAISPPAIIAVWHSQTKENPWGRGKDLLPARYFREGVPVHKDFVDILDLDQLNGDQYLSTIFNQIVPAISPNISPKNTAMIGSSMGALATLYALAEHSERFTTALALSPHWPFGGVELVEKTINSLPAPGSFKVWMSHGTKGLDRQYAPFQQIADRLMRERGYQHHDFISKLYNRSGHNERSWAKYLDQPMRFWLDSTTHTL</sequence>
<evidence type="ECO:0000313" key="5">
    <source>
        <dbReference type="EMBL" id="CAB5143581.1"/>
    </source>
</evidence>
<protein>
    <submittedName>
        <fullName evidence="3">Unannotated protein</fullName>
    </submittedName>
</protein>
<dbReference type="SUPFAM" id="SSF53474">
    <property type="entry name" value="alpha/beta-Hydrolases"/>
    <property type="match status" value="1"/>
</dbReference>
<dbReference type="InterPro" id="IPR000801">
    <property type="entry name" value="Esterase-like"/>
</dbReference>
<name>A0A6J7HC54_9ZZZZ</name>
<organism evidence="3">
    <name type="scientific">freshwater metagenome</name>
    <dbReference type="NCBI Taxonomy" id="449393"/>
    <lineage>
        <taxon>unclassified sequences</taxon>
        <taxon>metagenomes</taxon>
        <taxon>ecological metagenomes</taxon>
    </lineage>
</organism>
<dbReference type="EMBL" id="CAFBOD010000005">
    <property type="protein sequence ID" value="CAB4972771.1"/>
    <property type="molecule type" value="Genomic_DNA"/>
</dbReference>
<dbReference type="EMBL" id="CAFBRZ010000008">
    <property type="protein sequence ID" value="CAB5143581.1"/>
    <property type="molecule type" value="Genomic_DNA"/>
</dbReference>
<evidence type="ECO:0000313" key="3">
    <source>
        <dbReference type="EMBL" id="CAB4918521.1"/>
    </source>
</evidence>
<dbReference type="PANTHER" id="PTHR48098">
    <property type="entry name" value="ENTEROCHELIN ESTERASE-RELATED"/>
    <property type="match status" value="1"/>
</dbReference>
<dbReference type="Gene3D" id="3.40.50.1820">
    <property type="entry name" value="alpha/beta hydrolase"/>
    <property type="match status" value="1"/>
</dbReference>
<accession>A0A6J7HC54</accession>
<dbReference type="InterPro" id="IPR029058">
    <property type="entry name" value="AB_hydrolase_fold"/>
</dbReference>
<evidence type="ECO:0000313" key="2">
    <source>
        <dbReference type="EMBL" id="CAB4803808.1"/>
    </source>
</evidence>
<evidence type="ECO:0000313" key="1">
    <source>
        <dbReference type="EMBL" id="CAB4708905.1"/>
    </source>
</evidence>
<dbReference type="EMBL" id="CAFBMU010000004">
    <property type="protein sequence ID" value="CAB4918521.1"/>
    <property type="molecule type" value="Genomic_DNA"/>
</dbReference>
<dbReference type="PANTHER" id="PTHR48098:SF6">
    <property type="entry name" value="FERRI-BACILLIBACTIN ESTERASE BESA"/>
    <property type="match status" value="1"/>
</dbReference>